<dbReference type="SUPFAM" id="SSF51215">
    <property type="entry name" value="Regulatory protein AraC"/>
    <property type="match status" value="1"/>
</dbReference>
<dbReference type="InterPro" id="IPR037923">
    <property type="entry name" value="HTH-like"/>
</dbReference>
<dbReference type="SMART" id="SM00342">
    <property type="entry name" value="HTH_ARAC"/>
    <property type="match status" value="1"/>
</dbReference>
<keyword evidence="2" id="KW-0238">DNA-binding</keyword>
<dbReference type="InterPro" id="IPR009057">
    <property type="entry name" value="Homeodomain-like_sf"/>
</dbReference>
<dbReference type="PROSITE" id="PS01124">
    <property type="entry name" value="HTH_ARAC_FAMILY_2"/>
    <property type="match status" value="1"/>
</dbReference>
<dbReference type="EMBL" id="JAGGDJ010000011">
    <property type="protein sequence ID" value="MBO7745707.1"/>
    <property type="molecule type" value="Genomic_DNA"/>
</dbReference>
<gene>
    <name evidence="5" type="ORF">I8J29_15960</name>
</gene>
<keyword evidence="3" id="KW-0804">Transcription</keyword>
<evidence type="ECO:0000256" key="2">
    <source>
        <dbReference type="ARBA" id="ARBA00023125"/>
    </source>
</evidence>
<evidence type="ECO:0000259" key="4">
    <source>
        <dbReference type="PROSITE" id="PS01124"/>
    </source>
</evidence>
<dbReference type="InterPro" id="IPR018060">
    <property type="entry name" value="HTH_AraC"/>
</dbReference>
<name>A0ABS3WBN7_9BACL</name>
<evidence type="ECO:0000256" key="1">
    <source>
        <dbReference type="ARBA" id="ARBA00023015"/>
    </source>
</evidence>
<dbReference type="PANTHER" id="PTHR43280:SF28">
    <property type="entry name" value="HTH-TYPE TRANSCRIPTIONAL ACTIVATOR RHAS"/>
    <property type="match status" value="1"/>
</dbReference>
<dbReference type="PANTHER" id="PTHR43280">
    <property type="entry name" value="ARAC-FAMILY TRANSCRIPTIONAL REGULATOR"/>
    <property type="match status" value="1"/>
</dbReference>
<dbReference type="SUPFAM" id="SSF46689">
    <property type="entry name" value="Homeodomain-like"/>
    <property type="match status" value="2"/>
</dbReference>
<proteinExistence type="predicted"/>
<feature type="domain" description="HTH araC/xylS-type" evidence="4">
    <location>
        <begin position="183"/>
        <end position="281"/>
    </location>
</feature>
<keyword evidence="6" id="KW-1185">Reference proteome</keyword>
<dbReference type="Gene3D" id="1.10.10.60">
    <property type="entry name" value="Homeodomain-like"/>
    <property type="match status" value="2"/>
</dbReference>
<keyword evidence="1" id="KW-0805">Transcription regulation</keyword>
<sequence length="284" mass="32204">MFRFTSPPMPHYIASGQDTYPAGGGHAARTGIGVFDLLATTRGCLYLEEEGLPLPVPAGGFAILRPDRSHRTRKPCDAETHFYWLHFQTLGSWSEVTEREPYAATDDSAPYLQIETFVYHVPRAGELPVKEEAYAWLEELMRLQATPGAGARFRQQGMFQQLLERLQEEGGASAKDPQLALADEAAAYLRRSYREPISYKALAEQLHFHPNYIALCMKKAFGCTPLDYLTRYRIEQAKQLLIHTGEPIGKIAEDTGFITFSYFVRCFGKHTGTRPKAFRQRYRT</sequence>
<accession>A0ABS3WBN7</accession>
<dbReference type="Proteomes" id="UP000670947">
    <property type="component" value="Unassembled WGS sequence"/>
</dbReference>
<evidence type="ECO:0000256" key="3">
    <source>
        <dbReference type="ARBA" id="ARBA00023163"/>
    </source>
</evidence>
<evidence type="ECO:0000313" key="6">
    <source>
        <dbReference type="Proteomes" id="UP000670947"/>
    </source>
</evidence>
<comment type="caution">
    <text evidence="5">The sequence shown here is derived from an EMBL/GenBank/DDBJ whole genome shotgun (WGS) entry which is preliminary data.</text>
</comment>
<dbReference type="Pfam" id="PF12833">
    <property type="entry name" value="HTH_18"/>
    <property type="match status" value="1"/>
</dbReference>
<dbReference type="RefSeq" id="WP_208848532.1">
    <property type="nucleotide sequence ID" value="NZ_JAGGDJ010000011.1"/>
</dbReference>
<evidence type="ECO:0000313" key="5">
    <source>
        <dbReference type="EMBL" id="MBO7745707.1"/>
    </source>
</evidence>
<reference evidence="5 6" key="1">
    <citation type="submission" date="2021-03" db="EMBL/GenBank/DDBJ databases">
        <title>Paenibacillus artemisicola MWE-103 whole genome sequence.</title>
        <authorList>
            <person name="Ham Y.J."/>
        </authorList>
    </citation>
    <scope>NUCLEOTIDE SEQUENCE [LARGE SCALE GENOMIC DNA]</scope>
    <source>
        <strain evidence="5 6">MWE-103</strain>
    </source>
</reference>
<organism evidence="5 6">
    <name type="scientific">Paenibacillus artemisiicola</name>
    <dbReference type="NCBI Taxonomy" id="1172618"/>
    <lineage>
        <taxon>Bacteria</taxon>
        <taxon>Bacillati</taxon>
        <taxon>Bacillota</taxon>
        <taxon>Bacilli</taxon>
        <taxon>Bacillales</taxon>
        <taxon>Paenibacillaceae</taxon>
        <taxon>Paenibacillus</taxon>
    </lineage>
</organism>
<protein>
    <submittedName>
        <fullName evidence="5">Helix-turn-helix domain-containing protein</fullName>
    </submittedName>
</protein>